<protein>
    <submittedName>
        <fullName evidence="3">DUF2147 domain-containing protein</fullName>
    </submittedName>
</protein>
<evidence type="ECO:0000256" key="1">
    <source>
        <dbReference type="SAM" id="SignalP"/>
    </source>
</evidence>
<proteinExistence type="predicted"/>
<reference evidence="3 4" key="1">
    <citation type="submission" date="2018-11" db="EMBL/GenBank/DDBJ databases">
        <title>Flavobacterium sp. nov., YIM 102600 draft genome.</title>
        <authorList>
            <person name="Li G."/>
            <person name="Jiang Y."/>
        </authorList>
    </citation>
    <scope>NUCLEOTIDE SEQUENCE [LARGE SCALE GENOMIC DNA]</scope>
    <source>
        <strain evidence="3 4">YIM 102600</strain>
    </source>
</reference>
<comment type="caution">
    <text evidence="3">The sequence shown here is derived from an EMBL/GenBank/DDBJ whole genome shotgun (WGS) entry which is preliminary data.</text>
</comment>
<keyword evidence="4" id="KW-1185">Reference proteome</keyword>
<evidence type="ECO:0000313" key="4">
    <source>
        <dbReference type="Proteomes" id="UP000271937"/>
    </source>
</evidence>
<keyword evidence="1" id="KW-0732">Signal</keyword>
<feature type="domain" description="DUF2147" evidence="2">
    <location>
        <begin position="26"/>
        <end position="141"/>
    </location>
</feature>
<feature type="chain" id="PRO_5018266078" evidence="1">
    <location>
        <begin position="24"/>
        <end position="143"/>
    </location>
</feature>
<dbReference type="Gene3D" id="2.40.128.520">
    <property type="match status" value="1"/>
</dbReference>
<sequence>MKKKILYSVILVIAVIVSGNAQTALGKWKTIDDATGKAKSVVEIYENNGKIYGKIVDILDKSKEDKVCDECDGAKKGKPIKGMIILEGLKKKGSSWEGGTILDPNSGKVYKCSLTLDGPDKLKVRGFVGISLLGRTQSWQRVK</sequence>
<dbReference type="OrthoDB" id="9814399at2"/>
<name>A0A3P3WAS3_9FLAO</name>
<accession>A0A3P3WAS3</accession>
<dbReference type="PANTHER" id="PTHR36919">
    <property type="entry name" value="BLR1215 PROTEIN"/>
    <property type="match status" value="1"/>
</dbReference>
<dbReference type="Pfam" id="PF09917">
    <property type="entry name" value="DUF2147"/>
    <property type="match status" value="1"/>
</dbReference>
<dbReference type="EMBL" id="RQVR01000009">
    <property type="protein sequence ID" value="RRJ91076.1"/>
    <property type="molecule type" value="Genomic_DNA"/>
</dbReference>
<dbReference type="Proteomes" id="UP000271937">
    <property type="component" value="Unassembled WGS sequence"/>
</dbReference>
<dbReference type="RefSeq" id="WP_125012759.1">
    <property type="nucleotide sequence ID" value="NZ_RQVR01000009.1"/>
</dbReference>
<organism evidence="3 4">
    <name type="scientific">Flavobacterium macacae</name>
    <dbReference type="NCBI Taxonomy" id="2488993"/>
    <lineage>
        <taxon>Bacteria</taxon>
        <taxon>Pseudomonadati</taxon>
        <taxon>Bacteroidota</taxon>
        <taxon>Flavobacteriia</taxon>
        <taxon>Flavobacteriales</taxon>
        <taxon>Flavobacteriaceae</taxon>
        <taxon>Flavobacterium</taxon>
    </lineage>
</organism>
<gene>
    <name evidence="3" type="ORF">EG849_09040</name>
</gene>
<dbReference type="InterPro" id="IPR019223">
    <property type="entry name" value="DUF2147"/>
</dbReference>
<evidence type="ECO:0000313" key="3">
    <source>
        <dbReference type="EMBL" id="RRJ91076.1"/>
    </source>
</evidence>
<dbReference type="AlphaFoldDB" id="A0A3P3WAS3"/>
<dbReference type="PANTHER" id="PTHR36919:SF3">
    <property type="entry name" value="BLL5882 PROTEIN"/>
    <property type="match status" value="1"/>
</dbReference>
<evidence type="ECO:0000259" key="2">
    <source>
        <dbReference type="Pfam" id="PF09917"/>
    </source>
</evidence>
<feature type="signal peptide" evidence="1">
    <location>
        <begin position="1"/>
        <end position="23"/>
    </location>
</feature>